<protein>
    <recommendedName>
        <fullName evidence="3">Conserved oligomeric Golgi complex subunit 4</fullName>
    </recommendedName>
    <alternativeName>
        <fullName evidence="8">Component of oligomeric Golgi complex 4</fullName>
    </alternativeName>
</protein>
<dbReference type="PANTHER" id="PTHR24016">
    <property type="entry name" value="CONSERVED OLIGOMERIC GOLGI COMPLEX SUBUNIT 4"/>
    <property type="match status" value="1"/>
</dbReference>
<comment type="subcellular location">
    <subcellularLocation>
        <location evidence="1">Golgi apparatus membrane</location>
        <topology evidence="1">Peripheral membrane protein</topology>
    </subcellularLocation>
</comment>
<sequence>MSTTNDHHHYYHHNHQPHPEDEDEHVPTAPPPDVNSCTTIADLHIALSLLNAQETVVTKRLDALLSTQQELTHSLTRLDIIRAHLGTQVVAARSLSNSMLSGAATTASRVSGAVKRLDVEQSRVKATLEVVEQVAELKACVLGVTGSMGAPQDWETAARYLSRSSKVPPEIIKGSFAEEIVPTAEVPDPPAITLENAAASLCGLFLREFEKAAAAGDGEKVTRFFKLFPLIGRTDVGLDVYGRYVCQGVAARAREAMAMKRGEGGGGLGDFFYANAMTRLFEHIASIVEQHGGLVERHYGSGRMVRVVERLQVEADTQGGIIIDTFTDERSVDRKLTDVKTYAFSFLVQSFLPQTRGAITGAARSASPAPGGPRMSEDEGVDVKEIDMLLSELGIMLGRWSLYCRFIARKCLPDPAPDSEATIPQTMPPVLLQSALLAKVETRLLAPFSAMTTFFIRRSVEKAFQLDEPPSDLTLSLLSPVSTLANPPFITSAVDDVMYIIKTHLQRSLHTSLRALVTAVISTVGRVLGSDFIGMTQRKMQVESYPKAASGAPGALPPDEKVVSFLVLINNLDVASEYNSRIINGFLGTTTSDGSGGVALEELFPFADDARVVRDALKGMEATFESKAGELINDGIMVFFNQVIKPKLRPLLTDAFRDVEYVVSDAGEESKAGATHGYDEDGDEDGAGAGMQDEEIVKHRFQSGWDAVMIPYKRVLTEKCFNKLLNTTAGYFTKLLEKRIWGYSGRINELGAIRLERDVAGVVGVVVRGGMYGVRDAFARCVQICLVVNMEEDEVSEMLGGDGDGVEWKLEVEERRRARGMVVGKA</sequence>
<comment type="similarity">
    <text evidence="2">Belongs to the COG4 family.</text>
</comment>
<organism evidence="11 12">
    <name type="scientific">Discina gigas</name>
    <dbReference type="NCBI Taxonomy" id="1032678"/>
    <lineage>
        <taxon>Eukaryota</taxon>
        <taxon>Fungi</taxon>
        <taxon>Dikarya</taxon>
        <taxon>Ascomycota</taxon>
        <taxon>Pezizomycotina</taxon>
        <taxon>Pezizomycetes</taxon>
        <taxon>Pezizales</taxon>
        <taxon>Discinaceae</taxon>
        <taxon>Discina</taxon>
    </lineage>
</organism>
<dbReference type="Proteomes" id="UP001447188">
    <property type="component" value="Unassembled WGS sequence"/>
</dbReference>
<reference evidence="11 12" key="1">
    <citation type="submission" date="2024-02" db="EMBL/GenBank/DDBJ databases">
        <title>Discinaceae phylogenomics.</title>
        <authorList>
            <person name="Dirks A.C."/>
            <person name="James T.Y."/>
        </authorList>
    </citation>
    <scope>NUCLEOTIDE SEQUENCE [LARGE SCALE GENOMIC DNA]</scope>
    <source>
        <strain evidence="11 12">ACD0624</strain>
    </source>
</reference>
<evidence type="ECO:0000256" key="5">
    <source>
        <dbReference type="ARBA" id="ARBA00022927"/>
    </source>
</evidence>
<comment type="caution">
    <text evidence="11">The sequence shown here is derived from an EMBL/GenBank/DDBJ whole genome shotgun (WGS) entry which is preliminary data.</text>
</comment>
<keyword evidence="5" id="KW-0653">Protein transport</keyword>
<evidence type="ECO:0000259" key="10">
    <source>
        <dbReference type="SMART" id="SM00762"/>
    </source>
</evidence>
<evidence type="ECO:0000313" key="11">
    <source>
        <dbReference type="EMBL" id="KAL0633319.1"/>
    </source>
</evidence>
<dbReference type="EMBL" id="JBBBZM010000129">
    <property type="protein sequence ID" value="KAL0633319.1"/>
    <property type="molecule type" value="Genomic_DNA"/>
</dbReference>
<dbReference type="InterPro" id="IPR048684">
    <property type="entry name" value="COG4_C"/>
</dbReference>
<gene>
    <name evidence="11" type="primary">COG4</name>
    <name evidence="11" type="ORF">Q9L58_007755</name>
</gene>
<evidence type="ECO:0000256" key="3">
    <source>
        <dbReference type="ARBA" id="ARBA00020975"/>
    </source>
</evidence>
<proteinExistence type="inferred from homology"/>
<keyword evidence="12" id="KW-1185">Reference proteome</keyword>
<evidence type="ECO:0000256" key="4">
    <source>
        <dbReference type="ARBA" id="ARBA00022448"/>
    </source>
</evidence>
<evidence type="ECO:0000313" key="12">
    <source>
        <dbReference type="Proteomes" id="UP001447188"/>
    </source>
</evidence>
<evidence type="ECO:0000256" key="9">
    <source>
        <dbReference type="SAM" id="MobiDB-lite"/>
    </source>
</evidence>
<evidence type="ECO:0000256" key="8">
    <source>
        <dbReference type="ARBA" id="ARBA00031340"/>
    </source>
</evidence>
<accession>A0ABR3GBK1</accession>
<dbReference type="InterPro" id="IPR048682">
    <property type="entry name" value="COG4"/>
</dbReference>
<feature type="region of interest" description="Disordered" evidence="9">
    <location>
        <begin position="1"/>
        <end position="35"/>
    </location>
</feature>
<dbReference type="Pfam" id="PF20662">
    <property type="entry name" value="COG4_C"/>
    <property type="match status" value="1"/>
</dbReference>
<keyword evidence="4" id="KW-0813">Transport</keyword>
<dbReference type="Pfam" id="PF20663">
    <property type="entry name" value="COG4_N"/>
    <property type="match status" value="1"/>
</dbReference>
<name>A0ABR3GBK1_9PEZI</name>
<dbReference type="PANTHER" id="PTHR24016:SF0">
    <property type="entry name" value="CONSERVED OLIGOMERIC GOLGI COMPLEX SUBUNIT 4"/>
    <property type="match status" value="1"/>
</dbReference>
<evidence type="ECO:0000256" key="1">
    <source>
        <dbReference type="ARBA" id="ARBA00004395"/>
    </source>
</evidence>
<keyword evidence="7" id="KW-0472">Membrane</keyword>
<evidence type="ECO:0000256" key="7">
    <source>
        <dbReference type="ARBA" id="ARBA00023136"/>
    </source>
</evidence>
<feature type="domain" description="COG4 transport protein middle alpha-helical bundle" evidence="10">
    <location>
        <begin position="194"/>
        <end position="541"/>
    </location>
</feature>
<evidence type="ECO:0000256" key="2">
    <source>
        <dbReference type="ARBA" id="ARBA00009215"/>
    </source>
</evidence>
<dbReference type="Gene3D" id="1.20.58.1970">
    <property type="match status" value="1"/>
</dbReference>
<keyword evidence="6" id="KW-0333">Golgi apparatus</keyword>
<dbReference type="InterPro" id="IPR013167">
    <property type="entry name" value="COG4_M"/>
</dbReference>
<dbReference type="SMART" id="SM00762">
    <property type="entry name" value="Cog4"/>
    <property type="match status" value="1"/>
</dbReference>
<dbReference type="InterPro" id="IPR048680">
    <property type="entry name" value="COG4_N"/>
</dbReference>
<dbReference type="Pfam" id="PF08318">
    <property type="entry name" value="COG4_m"/>
    <property type="match status" value="1"/>
</dbReference>
<evidence type="ECO:0000256" key="6">
    <source>
        <dbReference type="ARBA" id="ARBA00023034"/>
    </source>
</evidence>